<feature type="compositionally biased region" description="Polar residues" evidence="1">
    <location>
        <begin position="1098"/>
        <end position="1134"/>
    </location>
</feature>
<feature type="domain" description="SEC7" evidence="2">
    <location>
        <begin position="1310"/>
        <end position="1514"/>
    </location>
</feature>
<feature type="compositionally biased region" description="Polar residues" evidence="1">
    <location>
        <begin position="19"/>
        <end position="28"/>
    </location>
</feature>
<dbReference type="InterPro" id="IPR023394">
    <property type="entry name" value="Sec7_C_sf"/>
</dbReference>
<name>A0A316V333_9BASI</name>
<feature type="region of interest" description="Disordered" evidence="1">
    <location>
        <begin position="535"/>
        <end position="559"/>
    </location>
</feature>
<dbReference type="PROSITE" id="PS50190">
    <property type="entry name" value="SEC7"/>
    <property type="match status" value="1"/>
</dbReference>
<dbReference type="STRING" id="1280837.A0A316V333"/>
<feature type="compositionally biased region" description="Basic and acidic residues" evidence="1">
    <location>
        <begin position="841"/>
        <end position="851"/>
    </location>
</feature>
<feature type="compositionally biased region" description="Polar residues" evidence="1">
    <location>
        <begin position="110"/>
        <end position="119"/>
    </location>
</feature>
<feature type="region of interest" description="Disordered" evidence="1">
    <location>
        <begin position="669"/>
        <end position="862"/>
    </location>
</feature>
<feature type="compositionally biased region" description="Low complexity" evidence="1">
    <location>
        <begin position="1849"/>
        <end position="1867"/>
    </location>
</feature>
<organism evidence="3 4">
    <name type="scientific">Meira miltonrushii</name>
    <dbReference type="NCBI Taxonomy" id="1280837"/>
    <lineage>
        <taxon>Eukaryota</taxon>
        <taxon>Fungi</taxon>
        <taxon>Dikarya</taxon>
        <taxon>Basidiomycota</taxon>
        <taxon>Ustilaginomycotina</taxon>
        <taxon>Exobasidiomycetes</taxon>
        <taxon>Exobasidiales</taxon>
        <taxon>Brachybasidiaceae</taxon>
        <taxon>Meira</taxon>
    </lineage>
</organism>
<feature type="compositionally biased region" description="Low complexity" evidence="1">
    <location>
        <begin position="1824"/>
        <end position="1841"/>
    </location>
</feature>
<gene>
    <name evidence="3" type="ORF">FA14DRAFT_162285</name>
</gene>
<feature type="compositionally biased region" description="Basic and acidic residues" evidence="1">
    <location>
        <begin position="1079"/>
        <end position="1093"/>
    </location>
</feature>
<keyword evidence="4" id="KW-1185">Reference proteome</keyword>
<feature type="region of interest" description="Disordered" evidence="1">
    <location>
        <begin position="1824"/>
        <end position="1867"/>
    </location>
</feature>
<dbReference type="EMBL" id="KZ819606">
    <property type="protein sequence ID" value="PWN31966.1"/>
    <property type="molecule type" value="Genomic_DNA"/>
</dbReference>
<feature type="region of interest" description="Disordered" evidence="1">
    <location>
        <begin position="41"/>
        <end position="120"/>
    </location>
</feature>
<feature type="compositionally biased region" description="Basic and acidic residues" evidence="1">
    <location>
        <begin position="696"/>
        <end position="705"/>
    </location>
</feature>
<dbReference type="OrthoDB" id="430364at2759"/>
<feature type="compositionally biased region" description="Acidic residues" evidence="1">
    <location>
        <begin position="786"/>
        <end position="797"/>
    </location>
</feature>
<sequence length="1902" mass="205968">MFMPNPREESDEDHHSAEPSPSSFTSPLDTFAAMTAAMVMQQQQFQQQQQQYLASAQDEQQYMTNNEETNDAPSNISRNGSSARMNAIAKLKRAASQREMRNKSPGPNLDDQSFSTTPEPQFLHPMNDINGPYSQSSHSAIPYDFSDAGHTGIDTLPAANASSAGHFTPSPLPDGRNLSPFGFERAAGASSSLGVNGVQRSRSRNEGGGRSPLPSLEQLRARILQERAAAGLARSASTSAASAAARQYALDKLLGSSGREGAVSPVSDTAEDQEEEEKRMSVHKTERKMMLRRSRTIGGLSAAAEAQRKAAFVEALDKGIPDEKRDTRRSSRRFAHAPPGASESRSNFEPDEASYQQLPIPGPSQERQIIRTEMLRKLSTRRGARSPGNVLDENSNETDEQIRTRANLNASPSSKMLLNMTPSPAKPASATLYPTPPSSAPLKSWRGAGTPSPNMQTRLLTVPQSGSGSLARSPSSHSSTAGMHEDERNRASEMARFFGEEAFEYERLLELGYTTDDAYERVASARSYRTNSVMDASSTAMSPRSAQGEWGDSSTAHAMPTAPFFASSAKDEERKGFDTLEDTALEPIHPATKEDQTADRTEDAGFGGDNIANLPVNVSPIHASQPNTITISQDEWVSKHPSEASIPLGFDTSMVDDSNFKSNTVFADHDRFPTNASRPSLTAYPDSVANASRTSESSEKRESDSNSRSGRKNSRPSIAPISTPNTKQTRTERIEDLLTPGFLAEVGNPLDYSASPIDTPDQVKKDPFESVSRGGDAGGVSAEDSSSSDDSEPDEGAENSADYLQHVDRMTRKLEKFTKKSKRSQRDDAVQQSSAAQVRAAAEDSARELPAKTEQSPAAKPWKIEKGYDHVAYRGLGKDEATLTRSTSYKDRNVGVSPKAAPNAALGPKVAPHTGLGPLKMPDPNHVSPSHYMTNDKLAPFPGLLTQQQKSDHGDAKRIPSVKRKPSPLVNPPKGPLPRPPTAEKIEKPNEDLTNESSISVATIDANEMNNSAQKETFFSTLRRKASNAAARKGSPSPSPAANNGQTDKEGRPSSPTKKFTSFLTRKISQKAFNGATSHKRDGSIAQKGEAKAVNEPSGDSTPFGSYNSSPNEKGSPVNQSKLILQNEQSSKPALSNGKHGHTPSASAINPAISRIGGISANHSRNASVSSTMTNQQVDDPTLVLDPGHAISPPFITPPAALAPATAAVLHRYSRMLTAPNESSNLPDIPGLNAKNLDDPPRRYIMSAPMLQVVTSSTVKDRFVFLFSDLILLAKPMRPPTKETDASALPTLAWTFSVKSILPLNEVKLTLPKLERRQNATQTPLMAQFVAQFKTNPKEAFKSVISQTSLPNDITTMAKLLHQTPELDKAELSKYLFSSDQENAQVMRAFVYQEKFAGVSIESALRSLLLELRFPSKREELQEMLSVFARQWTETNRELIKSTFTSKLAVELVTAIMTLNDALHSHEVQTPGYYSEPNAKLDSEEFIKKFRAADPGLVLSDRTLLRIYSSVSADAIQQAMLPEGEEGERNVARILAPGIPMRIVYGVWSEPIKIAIPRADPGLSVRIYGQGLQFSPQILSFENGHIQEFKVTSKSLGVHSIIFVRAGKNARNYTSTPREVGEDFPLPRSINISVQRAFMQHCFTVTHSAERRFMMSVEDDAKRKAWLRGIKERLDHVQRQKKNVNNNMSASADSLAMHVLKETLIKPDVPVSILQRSASTASPLNGGMSNAKTHFTSAAAATTLGRAPSDSRALLHPLHGIGSAALGNRGLDGTKGGGLGLGNGFPSSLNNNVSRQESISKHYYGAKGPGHSERDLLDQTQLARSPLSAGTTSSSSPSTRSNGQDLDRSVSASTNTTATSVSPTRTPIESLTGEELILTVKQNSLLSLVIAHAQSNSTAKNI</sequence>
<dbReference type="InParanoid" id="A0A316V333"/>
<feature type="compositionally biased region" description="Low complexity" evidence="1">
    <location>
        <begin position="41"/>
        <end position="61"/>
    </location>
</feature>
<feature type="region of interest" description="Disordered" evidence="1">
    <location>
        <begin position="257"/>
        <end position="283"/>
    </location>
</feature>
<feature type="region of interest" description="Disordered" evidence="1">
    <location>
        <begin position="189"/>
        <end position="216"/>
    </location>
</feature>
<dbReference type="Gene3D" id="1.10.1000.11">
    <property type="entry name" value="Arf Nucleotide-binding Site Opener,domain 2"/>
    <property type="match status" value="1"/>
</dbReference>
<dbReference type="RefSeq" id="XP_025352268.1">
    <property type="nucleotide sequence ID" value="XM_025499515.1"/>
</dbReference>
<feature type="compositionally biased region" description="Pro residues" evidence="1">
    <location>
        <begin position="969"/>
        <end position="981"/>
    </location>
</feature>
<feature type="compositionally biased region" description="Basic and acidic residues" evidence="1">
    <location>
        <begin position="805"/>
        <end position="829"/>
    </location>
</feature>
<dbReference type="Gene3D" id="1.10.220.20">
    <property type="match status" value="1"/>
</dbReference>
<feature type="region of interest" description="Disordered" evidence="1">
    <location>
        <begin position="579"/>
        <end position="612"/>
    </location>
</feature>
<feature type="region of interest" description="Disordered" evidence="1">
    <location>
        <begin position="1"/>
        <end position="29"/>
    </location>
</feature>
<feature type="compositionally biased region" description="Basic and acidic residues" evidence="1">
    <location>
        <begin position="1"/>
        <end position="17"/>
    </location>
</feature>
<feature type="compositionally biased region" description="Polar residues" evidence="1">
    <location>
        <begin position="1008"/>
        <end position="1020"/>
    </location>
</feature>
<dbReference type="GO" id="GO:0032012">
    <property type="term" value="P:regulation of ARF protein signal transduction"/>
    <property type="evidence" value="ECO:0007669"/>
    <property type="project" value="InterPro"/>
</dbReference>
<feature type="compositionally biased region" description="Polar residues" evidence="1">
    <location>
        <begin position="62"/>
        <end position="84"/>
    </location>
</feature>
<feature type="compositionally biased region" description="Polar residues" evidence="1">
    <location>
        <begin position="535"/>
        <end position="545"/>
    </location>
</feature>
<feature type="region of interest" description="Disordered" evidence="1">
    <location>
        <begin position="422"/>
        <end position="488"/>
    </location>
</feature>
<evidence type="ECO:0000259" key="2">
    <source>
        <dbReference type="PROSITE" id="PS50190"/>
    </source>
</evidence>
<feature type="compositionally biased region" description="Polar residues" evidence="1">
    <location>
        <begin position="1054"/>
        <end position="1064"/>
    </location>
</feature>
<accession>A0A316V333</accession>
<dbReference type="GO" id="GO:0005085">
    <property type="term" value="F:guanyl-nucleotide exchange factor activity"/>
    <property type="evidence" value="ECO:0007669"/>
    <property type="project" value="InterPro"/>
</dbReference>
<dbReference type="GeneID" id="37021296"/>
<reference evidence="3 4" key="1">
    <citation type="journal article" date="2018" name="Mol. Biol. Evol.">
        <title>Broad Genomic Sampling Reveals a Smut Pathogenic Ancestry of the Fungal Clade Ustilaginomycotina.</title>
        <authorList>
            <person name="Kijpornyongpan T."/>
            <person name="Mondo S.J."/>
            <person name="Barry K."/>
            <person name="Sandor L."/>
            <person name="Lee J."/>
            <person name="Lipzen A."/>
            <person name="Pangilinan J."/>
            <person name="LaButti K."/>
            <person name="Hainaut M."/>
            <person name="Henrissat B."/>
            <person name="Grigoriev I.V."/>
            <person name="Spatafora J.W."/>
            <person name="Aime M.C."/>
        </authorList>
    </citation>
    <scope>NUCLEOTIDE SEQUENCE [LARGE SCALE GENOMIC DNA]</scope>
    <source>
        <strain evidence="3 4">MCA 3882</strain>
    </source>
</reference>
<evidence type="ECO:0000313" key="4">
    <source>
        <dbReference type="Proteomes" id="UP000245771"/>
    </source>
</evidence>
<proteinExistence type="predicted"/>
<protein>
    <recommendedName>
        <fullName evidence="2">SEC7 domain-containing protein</fullName>
    </recommendedName>
</protein>
<dbReference type="Pfam" id="PF01369">
    <property type="entry name" value="Sec7"/>
    <property type="match status" value="1"/>
</dbReference>
<dbReference type="SUPFAM" id="SSF50729">
    <property type="entry name" value="PH domain-like"/>
    <property type="match status" value="1"/>
</dbReference>
<feature type="compositionally biased region" description="Polar residues" evidence="1">
    <location>
        <begin position="451"/>
        <end position="464"/>
    </location>
</feature>
<feature type="compositionally biased region" description="Basic and acidic residues" evidence="1">
    <location>
        <begin position="982"/>
        <end position="991"/>
    </location>
</feature>
<feature type="compositionally biased region" description="Low complexity" evidence="1">
    <location>
        <begin position="465"/>
        <end position="479"/>
    </location>
</feature>
<dbReference type="Proteomes" id="UP000245771">
    <property type="component" value="Unassembled WGS sequence"/>
</dbReference>
<evidence type="ECO:0000256" key="1">
    <source>
        <dbReference type="SAM" id="MobiDB-lite"/>
    </source>
</evidence>
<feature type="compositionally biased region" description="Low complexity" evidence="1">
    <location>
        <begin position="830"/>
        <end position="840"/>
    </location>
</feature>
<dbReference type="SMART" id="SM00222">
    <property type="entry name" value="Sec7"/>
    <property type="match status" value="1"/>
</dbReference>
<evidence type="ECO:0000313" key="3">
    <source>
        <dbReference type="EMBL" id="PWN31966.1"/>
    </source>
</evidence>
<feature type="region of interest" description="Disordered" evidence="1">
    <location>
        <begin position="874"/>
        <end position="1149"/>
    </location>
</feature>
<feature type="region of interest" description="Disordered" evidence="1">
    <location>
        <begin position="322"/>
        <end position="401"/>
    </location>
</feature>
<feature type="compositionally biased region" description="Basic and acidic residues" evidence="1">
    <location>
        <begin position="591"/>
        <end position="603"/>
    </location>
</feature>
<dbReference type="SUPFAM" id="SSF48425">
    <property type="entry name" value="Sec7 domain"/>
    <property type="match status" value="1"/>
</dbReference>
<dbReference type="InterPro" id="IPR035999">
    <property type="entry name" value="Sec7_dom_sf"/>
</dbReference>
<feature type="compositionally biased region" description="Basic and acidic residues" evidence="1">
    <location>
        <begin position="874"/>
        <end position="893"/>
    </location>
</feature>
<dbReference type="InterPro" id="IPR000904">
    <property type="entry name" value="Sec7_dom"/>
</dbReference>